<dbReference type="InterPro" id="IPR001155">
    <property type="entry name" value="OxRdtase_FMN_N"/>
</dbReference>
<keyword evidence="2" id="KW-0560">Oxidoreductase</keyword>
<proteinExistence type="predicted"/>
<organism evidence="4 5">
    <name type="scientific">[Mycobacterium] kokjensenii</name>
    <dbReference type="NCBI Taxonomy" id="3064287"/>
    <lineage>
        <taxon>Bacteria</taxon>
        <taxon>Bacillati</taxon>
        <taxon>Actinomycetota</taxon>
        <taxon>Actinomycetes</taxon>
        <taxon>Mycobacteriales</taxon>
        <taxon>Mycobacteriaceae</taxon>
        <taxon>Mycolicibacter</taxon>
    </lineage>
</organism>
<evidence type="ECO:0000256" key="2">
    <source>
        <dbReference type="ARBA" id="ARBA00023002"/>
    </source>
</evidence>
<accession>A0ABN9MSI8</accession>
<feature type="domain" description="NADH:flavin oxidoreductase/NADH oxidase N-terminal" evidence="3">
    <location>
        <begin position="5"/>
        <end position="330"/>
    </location>
</feature>
<dbReference type="RefSeq" id="WP_308475706.1">
    <property type="nucleotide sequence ID" value="NZ_OY726394.1"/>
</dbReference>
<keyword evidence="1" id="KW-0285">Flavoprotein</keyword>
<dbReference type="InterPro" id="IPR013785">
    <property type="entry name" value="Aldolase_TIM"/>
</dbReference>
<dbReference type="SUPFAM" id="SSF51395">
    <property type="entry name" value="FMN-linked oxidoreductases"/>
    <property type="match status" value="1"/>
</dbReference>
<keyword evidence="5" id="KW-1185">Reference proteome</keyword>
<name>A0ABN9MSI8_9MYCO</name>
<dbReference type="CDD" id="cd04733">
    <property type="entry name" value="OYE_like_2_FMN"/>
    <property type="match status" value="1"/>
</dbReference>
<evidence type="ECO:0000256" key="1">
    <source>
        <dbReference type="ARBA" id="ARBA00022630"/>
    </source>
</evidence>
<dbReference type="PANTHER" id="PTHR43656">
    <property type="entry name" value="BINDING OXIDOREDUCTASE, PUTATIVE (AFU_ORTHOLOGUE AFUA_2G08260)-RELATED"/>
    <property type="match status" value="1"/>
</dbReference>
<sequence>MGNGTVVPNRLAKAAMSECLGSPSFAPTRRHVSLYERFAAGGAGLIITGNVMIDRSAIGEVGNVVVEDDRDLPILRQWASAAKSSGAVALAQINHPGRQVLAGVGSRPVAPSAVKVRRAAGVFRTPRALTAAEINGLITRFADSARILVDAGFDGVEIHAAHGYLISQFLSPLTNLRADAWGGSLENRSRFLLEVIAAVRAAVRPAAVAVKLNSADFQRGGFEDGEARDVVRMLDGLVDLVEISGGTYESTAFMGVSQDATRASTRHREAYFLDFAESVRGSLRTPLMLTGGFRTAAGMTAAIESGAVDLVGLARPLALDPALPARLLQGSAAAGADVPRRLGLARFDGMTDLIWHTVQLQRMGRGLHPAPDRHPLLTMAEYGWHYAPYLWTRMTGGRSR</sequence>
<dbReference type="PANTHER" id="PTHR43656:SF2">
    <property type="entry name" value="BINDING OXIDOREDUCTASE, PUTATIVE (AFU_ORTHOLOGUE AFUA_2G08260)-RELATED"/>
    <property type="match status" value="1"/>
</dbReference>
<evidence type="ECO:0000313" key="4">
    <source>
        <dbReference type="EMBL" id="CAJ1494371.1"/>
    </source>
</evidence>
<dbReference type="Proteomes" id="UP001190336">
    <property type="component" value="Chromosome"/>
</dbReference>
<gene>
    <name evidence="4" type="ORF">MU0083_000785</name>
</gene>
<dbReference type="Gene3D" id="3.20.20.70">
    <property type="entry name" value="Aldolase class I"/>
    <property type="match status" value="1"/>
</dbReference>
<evidence type="ECO:0000259" key="3">
    <source>
        <dbReference type="Pfam" id="PF00724"/>
    </source>
</evidence>
<dbReference type="Pfam" id="PF00724">
    <property type="entry name" value="Oxidored_FMN"/>
    <property type="match status" value="1"/>
</dbReference>
<reference evidence="4 5" key="1">
    <citation type="submission" date="2023-08" db="EMBL/GenBank/DDBJ databases">
        <authorList>
            <person name="Folkvardsen B D."/>
            <person name="Norman A."/>
        </authorList>
    </citation>
    <scope>NUCLEOTIDE SEQUENCE [LARGE SCALE GENOMIC DNA]</scope>
    <source>
        <strain evidence="4 5">Mu0083</strain>
    </source>
</reference>
<dbReference type="EMBL" id="OY726394">
    <property type="protein sequence ID" value="CAJ1494371.1"/>
    <property type="molecule type" value="Genomic_DNA"/>
</dbReference>
<protein>
    <submittedName>
        <fullName evidence="4">NADH:flavin oxidoreductase/NADH oxidase family protein</fullName>
    </submittedName>
</protein>
<evidence type="ECO:0000313" key="5">
    <source>
        <dbReference type="Proteomes" id="UP001190336"/>
    </source>
</evidence>
<dbReference type="InterPro" id="IPR051799">
    <property type="entry name" value="NADH_flavin_oxidoreductase"/>
</dbReference>